<evidence type="ECO:0000256" key="6">
    <source>
        <dbReference type="ARBA" id="ARBA00023136"/>
    </source>
</evidence>
<protein>
    <submittedName>
        <fullName evidence="9">Glycosyl transferase, family 4</fullName>
    </submittedName>
</protein>
<dbReference type="AlphaFoldDB" id="Q0A655"/>
<evidence type="ECO:0000256" key="2">
    <source>
        <dbReference type="ARBA" id="ARBA00022475"/>
    </source>
</evidence>
<feature type="transmembrane region" description="Helical" evidence="8">
    <location>
        <begin position="311"/>
        <end position="331"/>
    </location>
</feature>
<feature type="transmembrane region" description="Helical" evidence="8">
    <location>
        <begin position="14"/>
        <end position="35"/>
    </location>
</feature>
<reference evidence="10" key="1">
    <citation type="submission" date="2006-08" db="EMBL/GenBank/DDBJ databases">
        <title>Complete sequence of Alkalilimnicola ehrilichei MLHE-1.</title>
        <authorList>
            <person name="Copeland A."/>
            <person name="Lucas S."/>
            <person name="Lapidus A."/>
            <person name="Barry K."/>
            <person name="Detter J.C."/>
            <person name="Glavina del Rio T."/>
            <person name="Hammon N."/>
            <person name="Israni S."/>
            <person name="Dalin E."/>
            <person name="Tice H."/>
            <person name="Pitluck S."/>
            <person name="Sims D."/>
            <person name="Brettin T."/>
            <person name="Bruce D."/>
            <person name="Han C."/>
            <person name="Tapia R."/>
            <person name="Gilna P."/>
            <person name="Schmutz J."/>
            <person name="Larimer F."/>
            <person name="Land M."/>
            <person name="Hauser L."/>
            <person name="Kyrpides N."/>
            <person name="Mikhailova N."/>
            <person name="Oremland R.S."/>
            <person name="Hoeft S.E."/>
            <person name="Switzer-Blum J."/>
            <person name="Kulp T."/>
            <person name="King G."/>
            <person name="Tabita R."/>
            <person name="Witte B."/>
            <person name="Santini J.M."/>
            <person name="Basu P."/>
            <person name="Hollibaugh J.T."/>
            <person name="Xie G."/>
            <person name="Stolz J.F."/>
            <person name="Richardson P."/>
        </authorList>
    </citation>
    <scope>NUCLEOTIDE SEQUENCE [LARGE SCALE GENOMIC DNA]</scope>
    <source>
        <strain evidence="10">ATCC BAA-1101 / DSM 17681 / MLHE-1</strain>
    </source>
</reference>
<dbReference type="eggNOG" id="COG0472">
    <property type="taxonomic scope" value="Bacteria"/>
</dbReference>
<evidence type="ECO:0000256" key="3">
    <source>
        <dbReference type="ARBA" id="ARBA00022679"/>
    </source>
</evidence>
<proteinExistence type="predicted"/>
<feature type="binding site" evidence="7">
    <location>
        <position position="165"/>
    </location>
    <ligand>
        <name>Mg(2+)</name>
        <dbReference type="ChEBI" id="CHEBI:18420"/>
    </ligand>
</feature>
<keyword evidence="7" id="KW-0479">Metal-binding</keyword>
<dbReference type="GO" id="GO:0009103">
    <property type="term" value="P:lipopolysaccharide biosynthetic process"/>
    <property type="evidence" value="ECO:0007669"/>
    <property type="project" value="TreeGrafter"/>
</dbReference>
<dbReference type="PANTHER" id="PTHR22926">
    <property type="entry name" value="PHOSPHO-N-ACETYLMURAMOYL-PENTAPEPTIDE-TRANSFERASE"/>
    <property type="match status" value="1"/>
</dbReference>
<organism evidence="9 10">
    <name type="scientific">Alkalilimnicola ehrlichii (strain ATCC BAA-1101 / DSM 17681 / MLHE-1)</name>
    <dbReference type="NCBI Taxonomy" id="187272"/>
    <lineage>
        <taxon>Bacteria</taxon>
        <taxon>Pseudomonadati</taxon>
        <taxon>Pseudomonadota</taxon>
        <taxon>Gammaproteobacteria</taxon>
        <taxon>Chromatiales</taxon>
        <taxon>Ectothiorhodospiraceae</taxon>
        <taxon>Alkalilimnicola</taxon>
    </lineage>
</organism>
<gene>
    <name evidence="9" type="ordered locus">Mlg_2342</name>
</gene>
<dbReference type="InterPro" id="IPR000715">
    <property type="entry name" value="Glycosyl_transferase_4"/>
</dbReference>
<feature type="transmembrane region" description="Helical" evidence="8">
    <location>
        <begin position="142"/>
        <end position="161"/>
    </location>
</feature>
<keyword evidence="6 8" id="KW-0472">Membrane</keyword>
<feature type="transmembrane region" description="Helical" evidence="8">
    <location>
        <begin position="251"/>
        <end position="270"/>
    </location>
</feature>
<keyword evidence="3 9" id="KW-0808">Transferase</keyword>
<feature type="transmembrane region" description="Helical" evidence="8">
    <location>
        <begin position="226"/>
        <end position="245"/>
    </location>
</feature>
<evidence type="ECO:0000256" key="4">
    <source>
        <dbReference type="ARBA" id="ARBA00022692"/>
    </source>
</evidence>
<keyword evidence="7" id="KW-0460">Magnesium</keyword>
<dbReference type="HOGENOM" id="CLU_023982_5_0_6"/>
<dbReference type="EMBL" id="CP000453">
    <property type="protein sequence ID" value="ABI57682.1"/>
    <property type="molecule type" value="Genomic_DNA"/>
</dbReference>
<dbReference type="GO" id="GO:0071555">
    <property type="term" value="P:cell wall organization"/>
    <property type="evidence" value="ECO:0007669"/>
    <property type="project" value="TreeGrafter"/>
</dbReference>
<dbReference type="Pfam" id="PF00953">
    <property type="entry name" value="Glycos_transf_4"/>
    <property type="match status" value="1"/>
</dbReference>
<keyword evidence="5 8" id="KW-1133">Transmembrane helix</keyword>
<keyword evidence="2" id="KW-1003">Cell membrane</keyword>
<accession>Q0A655</accession>
<comment type="cofactor">
    <cofactor evidence="7">
        <name>Mg(2+)</name>
        <dbReference type="ChEBI" id="CHEBI:18420"/>
    </cofactor>
</comment>
<dbReference type="GO" id="GO:0005886">
    <property type="term" value="C:plasma membrane"/>
    <property type="evidence" value="ECO:0007669"/>
    <property type="project" value="UniProtKB-SubCell"/>
</dbReference>
<feature type="transmembrane region" description="Helical" evidence="8">
    <location>
        <begin position="56"/>
        <end position="75"/>
    </location>
</feature>
<dbReference type="CDD" id="cd06912">
    <property type="entry name" value="GT_MraY_like"/>
    <property type="match status" value="1"/>
</dbReference>
<sequence>MSLELGLQTLTDPAVTAILTSLLIGWVLVAAEPALSRLTRDRNDLDAVQASHTGEVLRLGGVAIFGGVLAGALVLSGTTDISFTMLLLLTALPVLMAGLAEDLGYPVSPRGRLMAAAISAAACVLILGLWVPRADLPGIDLLMTFMPLAIVLTVLGAAGFCHAVNLIDGMNGLAAFTALVAAAGLSAIAYQAGEPEISLFAMLLGAACLGFLAWNWPLGRLFLGDAGSYGIGHLLAWLAIALVMLAPAVAFAAVVLVLFWPLADTLHTILRRFLARQRIAEPDKMHLHQKIRRCLEVVWFGSNRRELTNPLATLVMAPIIALPVATGVILWNQAVAAYVALAFFALAFGGLHLMIMRLATLYRRARWPFSALNRRQDAVASPDSLNPPLIAVRVDSDYSGMFIQDGLAVDVRIFRYAKDTHWTLETYDGVNPPVQWSQQFDTERAAWDAFMRAVREDTMDTLARGYQVRPR</sequence>
<dbReference type="GO" id="GO:0016780">
    <property type="term" value="F:phosphotransferase activity, for other substituted phosphate groups"/>
    <property type="evidence" value="ECO:0007669"/>
    <property type="project" value="InterPro"/>
</dbReference>
<keyword evidence="10" id="KW-1185">Reference proteome</keyword>
<feature type="transmembrane region" description="Helical" evidence="8">
    <location>
        <begin position="197"/>
        <end position="214"/>
    </location>
</feature>
<feature type="transmembrane region" description="Helical" evidence="8">
    <location>
        <begin position="173"/>
        <end position="191"/>
    </location>
</feature>
<feature type="transmembrane region" description="Helical" evidence="8">
    <location>
        <begin position="81"/>
        <end position="100"/>
    </location>
</feature>
<feature type="binding site" evidence="7">
    <location>
        <position position="225"/>
    </location>
    <ligand>
        <name>Mg(2+)</name>
        <dbReference type="ChEBI" id="CHEBI:18420"/>
    </ligand>
</feature>
<dbReference type="Proteomes" id="UP000001962">
    <property type="component" value="Chromosome"/>
</dbReference>
<evidence type="ECO:0000256" key="8">
    <source>
        <dbReference type="SAM" id="Phobius"/>
    </source>
</evidence>
<comment type="subcellular location">
    <subcellularLocation>
        <location evidence="1">Cell membrane</location>
        <topology evidence="1">Multi-pass membrane protein</topology>
    </subcellularLocation>
</comment>
<dbReference type="GO" id="GO:0044038">
    <property type="term" value="P:cell wall macromolecule biosynthetic process"/>
    <property type="evidence" value="ECO:0007669"/>
    <property type="project" value="TreeGrafter"/>
</dbReference>
<dbReference type="KEGG" id="aeh:Mlg_2342"/>
<evidence type="ECO:0000256" key="1">
    <source>
        <dbReference type="ARBA" id="ARBA00004651"/>
    </source>
</evidence>
<dbReference type="GO" id="GO:0046872">
    <property type="term" value="F:metal ion binding"/>
    <property type="evidence" value="ECO:0007669"/>
    <property type="project" value="UniProtKB-KW"/>
</dbReference>
<feature type="transmembrane region" description="Helical" evidence="8">
    <location>
        <begin position="112"/>
        <end position="130"/>
    </location>
</feature>
<evidence type="ECO:0000256" key="5">
    <source>
        <dbReference type="ARBA" id="ARBA00022989"/>
    </source>
</evidence>
<evidence type="ECO:0000256" key="7">
    <source>
        <dbReference type="PIRSR" id="PIRSR600715-1"/>
    </source>
</evidence>
<dbReference type="PANTHER" id="PTHR22926:SF3">
    <property type="entry name" value="UNDECAPRENYL-PHOSPHATE ALPHA-N-ACETYLGLUCOSAMINYL 1-PHOSPHATE TRANSFERASE"/>
    <property type="match status" value="1"/>
</dbReference>
<keyword evidence="4 8" id="KW-0812">Transmembrane</keyword>
<evidence type="ECO:0000313" key="9">
    <source>
        <dbReference type="EMBL" id="ABI57682.1"/>
    </source>
</evidence>
<evidence type="ECO:0000313" key="10">
    <source>
        <dbReference type="Proteomes" id="UP000001962"/>
    </source>
</evidence>
<dbReference type="RefSeq" id="WP_011630075.1">
    <property type="nucleotide sequence ID" value="NC_008340.1"/>
</dbReference>
<feature type="transmembrane region" description="Helical" evidence="8">
    <location>
        <begin position="337"/>
        <end position="356"/>
    </location>
</feature>
<name>Q0A655_ALKEH</name>